<evidence type="ECO:0008006" key="5">
    <source>
        <dbReference type="Google" id="ProtNLM"/>
    </source>
</evidence>
<accession>A0ABQ6N6G8</accession>
<sequence>MAAGATIDPSSPADPRRSSFSEPLSPGSAALYAGRYSCSASLRSELSEPTVSPEENPNWWVAVPCFKFSLLACGCWRLQDLEEMSSDPPFHKLLYKLRHLLLYLANLNWILINAAYLFVFTDHPSYHPILDNAQISPIIVSFFIFNSLQFYPVWKLRRLLDARIEPHFRHSLMSAVLSEAERGKIHFYSKLAMWFSVVCTIVFLAQLFPYFVKASWLFAADPATVAYWDGKGLGYRLMDSYMLIATSVGMYCLFSQLNATFISLPVIISVLSRAELRLLALNVSDVIERDKEGEGAKEKAEHLSELFGAQKVRTKKTGQGMGIYFAMQLAGITSWWTGMMFGIGLALDVDERASLYSQVGLVLLSATLLFGSSTWFVLTSLAVAHDCWKEMKADLLDIVLLLRAEEVGLGCEIYEIFIQTNSNLGFHLCGFLIDTPTVTSFISFLLIVVLGIVVEVV</sequence>
<organism evidence="3 4">
    <name type="scientific">Tetraparma gracilis</name>
    <dbReference type="NCBI Taxonomy" id="2962635"/>
    <lineage>
        <taxon>Eukaryota</taxon>
        <taxon>Sar</taxon>
        <taxon>Stramenopiles</taxon>
        <taxon>Ochrophyta</taxon>
        <taxon>Bolidophyceae</taxon>
        <taxon>Parmales</taxon>
        <taxon>Triparmaceae</taxon>
        <taxon>Tetraparma</taxon>
    </lineage>
</organism>
<keyword evidence="2" id="KW-0472">Membrane</keyword>
<name>A0ABQ6N6G8_9STRA</name>
<reference evidence="3 4" key="1">
    <citation type="journal article" date="2023" name="Commun. Biol.">
        <title>Genome analysis of Parmales, the sister group of diatoms, reveals the evolutionary specialization of diatoms from phago-mixotrophs to photoautotrophs.</title>
        <authorList>
            <person name="Ban H."/>
            <person name="Sato S."/>
            <person name="Yoshikawa S."/>
            <person name="Yamada K."/>
            <person name="Nakamura Y."/>
            <person name="Ichinomiya M."/>
            <person name="Sato N."/>
            <person name="Blanc-Mathieu R."/>
            <person name="Endo H."/>
            <person name="Kuwata A."/>
            <person name="Ogata H."/>
        </authorList>
    </citation>
    <scope>NUCLEOTIDE SEQUENCE [LARGE SCALE GENOMIC DNA]</scope>
</reference>
<feature type="region of interest" description="Disordered" evidence="1">
    <location>
        <begin position="1"/>
        <end position="25"/>
    </location>
</feature>
<evidence type="ECO:0000256" key="2">
    <source>
        <dbReference type="SAM" id="Phobius"/>
    </source>
</evidence>
<feature type="transmembrane region" description="Helical" evidence="2">
    <location>
        <begin position="431"/>
        <end position="454"/>
    </location>
</feature>
<dbReference type="Proteomes" id="UP001165060">
    <property type="component" value="Unassembled WGS sequence"/>
</dbReference>
<feature type="transmembrane region" description="Helical" evidence="2">
    <location>
        <begin position="133"/>
        <end position="154"/>
    </location>
</feature>
<feature type="transmembrane region" description="Helical" evidence="2">
    <location>
        <begin position="191"/>
        <end position="212"/>
    </location>
</feature>
<dbReference type="EMBL" id="BRYB01002218">
    <property type="protein sequence ID" value="GMI41437.1"/>
    <property type="molecule type" value="Genomic_DNA"/>
</dbReference>
<feature type="transmembrane region" description="Helical" evidence="2">
    <location>
        <begin position="359"/>
        <end position="384"/>
    </location>
</feature>
<comment type="caution">
    <text evidence="3">The sequence shown here is derived from an EMBL/GenBank/DDBJ whole genome shotgun (WGS) entry which is preliminary data.</text>
</comment>
<evidence type="ECO:0000313" key="3">
    <source>
        <dbReference type="EMBL" id="GMI41437.1"/>
    </source>
</evidence>
<evidence type="ECO:0000256" key="1">
    <source>
        <dbReference type="SAM" id="MobiDB-lite"/>
    </source>
</evidence>
<feature type="transmembrane region" description="Helical" evidence="2">
    <location>
        <begin position="100"/>
        <end position="121"/>
    </location>
</feature>
<evidence type="ECO:0000313" key="4">
    <source>
        <dbReference type="Proteomes" id="UP001165060"/>
    </source>
</evidence>
<protein>
    <recommendedName>
        <fullName evidence="5">Gustatory receptor</fullName>
    </recommendedName>
</protein>
<keyword evidence="2" id="KW-0812">Transmembrane</keyword>
<keyword evidence="2" id="KW-1133">Transmembrane helix</keyword>
<feature type="transmembrane region" description="Helical" evidence="2">
    <location>
        <begin position="323"/>
        <end position="347"/>
    </location>
</feature>
<proteinExistence type="predicted"/>
<gene>
    <name evidence="3" type="ORF">TeGR_g10267</name>
</gene>
<keyword evidence="4" id="KW-1185">Reference proteome</keyword>
<feature type="transmembrane region" description="Helical" evidence="2">
    <location>
        <begin position="241"/>
        <end position="271"/>
    </location>
</feature>